<dbReference type="Proteomes" id="UP000276834">
    <property type="component" value="Unassembled WGS sequence"/>
</dbReference>
<dbReference type="PANTHER" id="PTHR32014:SF2">
    <property type="entry name" value="BCL-2-MODIFYING FACTOR"/>
    <property type="match status" value="1"/>
</dbReference>
<gene>
    <name evidence="1" type="ORF">DV515_00002208</name>
</gene>
<reference evidence="1 2" key="1">
    <citation type="journal article" date="2018" name="Proc. R. Soc. B">
        <title>A non-coding region near Follistatin controls head colour polymorphism in the Gouldian finch.</title>
        <authorList>
            <person name="Toomey M.B."/>
            <person name="Marques C.I."/>
            <person name="Andrade P."/>
            <person name="Araujo P.M."/>
            <person name="Sabatino S."/>
            <person name="Gazda M.A."/>
            <person name="Afonso S."/>
            <person name="Lopes R.J."/>
            <person name="Corbo J.C."/>
            <person name="Carneiro M."/>
        </authorList>
    </citation>
    <scope>NUCLEOTIDE SEQUENCE [LARGE SCALE GENOMIC DNA]</scope>
    <source>
        <strain evidence="1">Red01</strain>
        <tissue evidence="1">Muscle</tissue>
    </source>
</reference>
<dbReference type="InterPro" id="IPR028192">
    <property type="entry name" value="BMF"/>
</dbReference>
<dbReference type="Pfam" id="PF15185">
    <property type="entry name" value="BMF"/>
    <property type="match status" value="1"/>
</dbReference>
<name>A0A3L8SWM2_CHLGU</name>
<dbReference type="OrthoDB" id="9934797at2759"/>
<keyword evidence="2" id="KW-1185">Reference proteome</keyword>
<comment type="caution">
    <text evidence="1">The sequence shown here is derived from an EMBL/GenBank/DDBJ whole genome shotgun (WGS) entry which is preliminary data.</text>
</comment>
<dbReference type="GO" id="GO:0016459">
    <property type="term" value="C:myosin complex"/>
    <property type="evidence" value="ECO:0007669"/>
    <property type="project" value="TreeGrafter"/>
</dbReference>
<evidence type="ECO:0000313" key="2">
    <source>
        <dbReference type="Proteomes" id="UP000276834"/>
    </source>
</evidence>
<dbReference type="GO" id="GO:0010507">
    <property type="term" value="P:negative regulation of autophagy"/>
    <property type="evidence" value="ECO:0007669"/>
    <property type="project" value="TreeGrafter"/>
</dbReference>
<protein>
    <submittedName>
        <fullName evidence="1">Uncharacterized protein</fullName>
    </submittedName>
</protein>
<dbReference type="EMBL" id="QUSF01000004">
    <property type="protein sequence ID" value="RLW10168.1"/>
    <property type="molecule type" value="Genomic_DNA"/>
</dbReference>
<organism evidence="1 2">
    <name type="scientific">Chloebia gouldiae</name>
    <name type="common">Gouldian finch</name>
    <name type="synonym">Erythrura gouldiae</name>
    <dbReference type="NCBI Taxonomy" id="44316"/>
    <lineage>
        <taxon>Eukaryota</taxon>
        <taxon>Metazoa</taxon>
        <taxon>Chordata</taxon>
        <taxon>Craniata</taxon>
        <taxon>Vertebrata</taxon>
        <taxon>Euteleostomi</taxon>
        <taxon>Archelosauria</taxon>
        <taxon>Archosauria</taxon>
        <taxon>Dinosauria</taxon>
        <taxon>Saurischia</taxon>
        <taxon>Theropoda</taxon>
        <taxon>Coelurosauria</taxon>
        <taxon>Aves</taxon>
        <taxon>Neognathae</taxon>
        <taxon>Neoaves</taxon>
        <taxon>Telluraves</taxon>
        <taxon>Australaves</taxon>
        <taxon>Passeriformes</taxon>
        <taxon>Passeroidea</taxon>
        <taxon>Passeridae</taxon>
        <taxon>Chloebia</taxon>
    </lineage>
</organism>
<proteinExistence type="predicted"/>
<dbReference type="GO" id="GO:0043065">
    <property type="term" value="P:positive regulation of apoptotic process"/>
    <property type="evidence" value="ECO:0007669"/>
    <property type="project" value="TreeGrafter"/>
</dbReference>
<dbReference type="PANTHER" id="PTHR32014">
    <property type="entry name" value="BCL-2-MODIFYING FACTOR"/>
    <property type="match status" value="1"/>
</dbReference>
<dbReference type="GO" id="GO:0006915">
    <property type="term" value="P:apoptotic process"/>
    <property type="evidence" value="ECO:0007669"/>
    <property type="project" value="InterPro"/>
</dbReference>
<accession>A0A3L8SWM2</accession>
<dbReference type="AlphaFoldDB" id="A0A3L8SWM2"/>
<evidence type="ECO:0000313" key="1">
    <source>
        <dbReference type="EMBL" id="RLW10168.1"/>
    </source>
</evidence>
<sequence>MDENVMRVLLLLSSSRATSSCGAGAMDRPSYLEEDYSSLDGLDDDVFHSDDFGLAGQPGSAGYRLHVPPAGFVLDPHLQEEPQEGQREARAEVQIARKLQCIADQFHRLHIQRDHLQPFSKVND</sequence>